<evidence type="ECO:0000259" key="8">
    <source>
        <dbReference type="PROSITE" id="PS51462"/>
    </source>
</evidence>
<dbReference type="Pfam" id="PF01029">
    <property type="entry name" value="NusB"/>
    <property type="match status" value="1"/>
</dbReference>
<evidence type="ECO:0000256" key="1">
    <source>
        <dbReference type="ARBA" id="ARBA00005952"/>
    </source>
</evidence>
<dbReference type="InterPro" id="IPR000086">
    <property type="entry name" value="NUDIX_hydrolase_dom"/>
</dbReference>
<evidence type="ECO:0000256" key="2">
    <source>
        <dbReference type="ARBA" id="ARBA00022814"/>
    </source>
</evidence>
<comment type="similarity">
    <text evidence="1 6">Belongs to the NusB family.</text>
</comment>
<evidence type="ECO:0000256" key="7">
    <source>
        <dbReference type="SAM" id="MobiDB-lite"/>
    </source>
</evidence>
<keyword evidence="4 6" id="KW-0805">Transcription regulation</keyword>
<dbReference type="Pfam" id="PF00293">
    <property type="entry name" value="NUDIX"/>
    <property type="match status" value="1"/>
</dbReference>
<evidence type="ECO:0000256" key="3">
    <source>
        <dbReference type="ARBA" id="ARBA00022884"/>
    </source>
</evidence>
<evidence type="ECO:0000256" key="6">
    <source>
        <dbReference type="HAMAP-Rule" id="MF_00073"/>
    </source>
</evidence>
<dbReference type="PATRIC" id="fig|1618729.3.peg.101"/>
<dbReference type="InterPro" id="IPR015797">
    <property type="entry name" value="NUDIX_hydrolase-like_dom_sf"/>
</dbReference>
<gene>
    <name evidence="6" type="primary">nusB</name>
    <name evidence="9" type="ORF">US45_C0007G0005</name>
</gene>
<dbReference type="Gene3D" id="3.90.79.10">
    <property type="entry name" value="Nucleoside Triphosphate Pyrophosphohydrolase"/>
    <property type="match status" value="1"/>
</dbReference>
<evidence type="ECO:0000256" key="4">
    <source>
        <dbReference type="ARBA" id="ARBA00023015"/>
    </source>
</evidence>
<dbReference type="EMBL" id="LBTA01000007">
    <property type="protein sequence ID" value="KKQ33744.1"/>
    <property type="molecule type" value="Genomic_DNA"/>
</dbReference>
<evidence type="ECO:0000313" key="9">
    <source>
        <dbReference type="EMBL" id="KKQ33744.1"/>
    </source>
</evidence>
<dbReference type="HAMAP" id="MF_00073">
    <property type="entry name" value="NusB"/>
    <property type="match status" value="1"/>
</dbReference>
<dbReference type="PANTHER" id="PTHR11078:SF3">
    <property type="entry name" value="ANTITERMINATION NUSB DOMAIN-CONTAINING PROTEIN"/>
    <property type="match status" value="1"/>
</dbReference>
<dbReference type="GO" id="GO:0031564">
    <property type="term" value="P:transcription antitermination"/>
    <property type="evidence" value="ECO:0007669"/>
    <property type="project" value="UniProtKB-KW"/>
</dbReference>
<dbReference type="GO" id="GO:0006353">
    <property type="term" value="P:DNA-templated transcription termination"/>
    <property type="evidence" value="ECO:0007669"/>
    <property type="project" value="UniProtKB-UniRule"/>
</dbReference>
<keyword evidence="2 6" id="KW-0889">Transcription antitermination</keyword>
<dbReference type="InterPro" id="IPR035926">
    <property type="entry name" value="NusB-like_sf"/>
</dbReference>
<protein>
    <recommendedName>
        <fullName evidence="6">Transcription antitermination protein NusB</fullName>
    </recommendedName>
    <alternativeName>
        <fullName evidence="6">Antitermination factor NusB</fullName>
    </alternativeName>
</protein>
<feature type="domain" description="Nudix hydrolase" evidence="8">
    <location>
        <begin position="178"/>
        <end position="309"/>
    </location>
</feature>
<proteinExistence type="inferred from homology"/>
<dbReference type="GO" id="GO:0003723">
    <property type="term" value="F:RNA binding"/>
    <property type="evidence" value="ECO:0007669"/>
    <property type="project" value="UniProtKB-UniRule"/>
</dbReference>
<dbReference type="PANTHER" id="PTHR11078">
    <property type="entry name" value="N UTILIZATION SUBSTANCE PROTEIN B-RELATED"/>
    <property type="match status" value="1"/>
</dbReference>
<reference evidence="9 10" key="1">
    <citation type="journal article" date="2015" name="Nature">
        <title>rRNA introns, odd ribosomes, and small enigmatic genomes across a large radiation of phyla.</title>
        <authorList>
            <person name="Brown C.T."/>
            <person name="Hug L.A."/>
            <person name="Thomas B.C."/>
            <person name="Sharon I."/>
            <person name="Castelle C.J."/>
            <person name="Singh A."/>
            <person name="Wilkins M.J."/>
            <person name="Williams K.H."/>
            <person name="Banfield J.F."/>
        </authorList>
    </citation>
    <scope>NUCLEOTIDE SEQUENCE [LARGE SCALE GENOMIC DNA]</scope>
</reference>
<comment type="caution">
    <text evidence="9">The sequence shown here is derived from an EMBL/GenBank/DDBJ whole genome shotgun (WGS) entry which is preliminary data.</text>
</comment>
<dbReference type="InterPro" id="IPR006027">
    <property type="entry name" value="NusB_RsmB_TIM44"/>
</dbReference>
<dbReference type="PROSITE" id="PS51462">
    <property type="entry name" value="NUDIX"/>
    <property type="match status" value="1"/>
</dbReference>
<dbReference type="SUPFAM" id="SSF48013">
    <property type="entry name" value="NusB-like"/>
    <property type="match status" value="1"/>
</dbReference>
<evidence type="ECO:0000313" key="10">
    <source>
        <dbReference type="Proteomes" id="UP000034701"/>
    </source>
</evidence>
<dbReference type="AlphaFoldDB" id="A0A0G0JAQ7"/>
<accession>A0A0G0JAQ7</accession>
<sequence length="315" mass="35529">MANRHLSRSIVLQTLFEWDFSSLANKNNDSESGEIKKMLDRNLKEFAPGLEDNNFVFSLIDEVLKKRATIDKIIEKAAPDWPIEKISIVDRNILRIGLTELLFSDRLQVPPKVAINEAIELAKTFGGENSGKFVNGVLGAVYKEIGEPDKEHQKTHDKKRDDTETKDRKESTDISKLPIENLGGALVYTKKDGDVLFAFVHDVFGYWTLSKGKVAAGEDLKESTSKAIKKEIGLDIEIKEELGINEYVATHPEKGKSLKKVMYFLASSDYKELELEKSGGLDGARWFEMKEVPELRIYNDIIPLIAKAVEIISKK</sequence>
<dbReference type="Proteomes" id="UP000034701">
    <property type="component" value="Unassembled WGS sequence"/>
</dbReference>
<feature type="region of interest" description="Disordered" evidence="7">
    <location>
        <begin position="148"/>
        <end position="172"/>
    </location>
</feature>
<name>A0A0G0JAQ7_9BACT</name>
<keyword evidence="5 6" id="KW-0804">Transcription</keyword>
<organism evidence="9 10">
    <name type="scientific">Candidatus Nomurabacteria bacterium GW2011_GWA1_37_20</name>
    <dbReference type="NCBI Taxonomy" id="1618729"/>
    <lineage>
        <taxon>Bacteria</taxon>
        <taxon>Candidatus Nomuraibacteriota</taxon>
    </lineage>
</organism>
<dbReference type="GO" id="GO:0005829">
    <property type="term" value="C:cytosol"/>
    <property type="evidence" value="ECO:0007669"/>
    <property type="project" value="TreeGrafter"/>
</dbReference>
<keyword evidence="3 6" id="KW-0694">RNA-binding</keyword>
<evidence type="ECO:0000256" key="5">
    <source>
        <dbReference type="ARBA" id="ARBA00023163"/>
    </source>
</evidence>
<dbReference type="InterPro" id="IPR011605">
    <property type="entry name" value="NusB_fam"/>
</dbReference>
<dbReference type="NCBIfam" id="TIGR01951">
    <property type="entry name" value="nusB"/>
    <property type="match status" value="1"/>
</dbReference>
<comment type="function">
    <text evidence="6">Involved in transcription antitermination. Required for transcription of ribosomal RNA (rRNA) genes. Binds specifically to the boxA antiterminator sequence of the ribosomal RNA (rrn) operons.</text>
</comment>
<dbReference type="Gene3D" id="1.10.940.10">
    <property type="entry name" value="NusB-like"/>
    <property type="match status" value="1"/>
</dbReference>
<dbReference type="SUPFAM" id="SSF55811">
    <property type="entry name" value="Nudix"/>
    <property type="match status" value="1"/>
</dbReference>